<name>A0A7Z7N1U0_9BURK</name>
<keyword evidence="2" id="KW-1185">Reference proteome</keyword>
<gene>
    <name evidence="1" type="ORF">SAMN05446927_1440</name>
</gene>
<dbReference type="Proteomes" id="UP000219522">
    <property type="component" value="Unassembled WGS sequence"/>
</dbReference>
<sequence>MYRHLIVPVETSDARIAFLHVKRAPALRVTSVMGRFVKLIAHVMPQTMRSPGTRK</sequence>
<reference evidence="1 2" key="1">
    <citation type="submission" date="2017-09" db="EMBL/GenBank/DDBJ databases">
        <authorList>
            <person name="Varghese N."/>
            <person name="Submissions S."/>
        </authorList>
    </citation>
    <scope>NUCLEOTIDE SEQUENCE [LARGE SCALE GENOMIC DNA]</scope>
    <source>
        <strain evidence="1 2">OK806</strain>
    </source>
</reference>
<dbReference type="AlphaFoldDB" id="A0A7Z7N1U0"/>
<dbReference type="RefSeq" id="WP_159939018.1">
    <property type="nucleotide sequence ID" value="NZ_FCOG02000258.1"/>
</dbReference>
<evidence type="ECO:0000313" key="1">
    <source>
        <dbReference type="EMBL" id="SOE57431.1"/>
    </source>
</evidence>
<evidence type="ECO:0000313" key="2">
    <source>
        <dbReference type="Proteomes" id="UP000219522"/>
    </source>
</evidence>
<organism evidence="1 2">
    <name type="scientific">Caballeronia arationis</name>
    <dbReference type="NCBI Taxonomy" id="1777142"/>
    <lineage>
        <taxon>Bacteria</taxon>
        <taxon>Pseudomonadati</taxon>
        <taxon>Pseudomonadota</taxon>
        <taxon>Betaproteobacteria</taxon>
        <taxon>Burkholderiales</taxon>
        <taxon>Burkholderiaceae</taxon>
        <taxon>Caballeronia</taxon>
    </lineage>
</organism>
<dbReference type="EMBL" id="OCSU01000001">
    <property type="protein sequence ID" value="SOE57431.1"/>
    <property type="molecule type" value="Genomic_DNA"/>
</dbReference>
<proteinExistence type="predicted"/>
<accession>A0A7Z7N1U0</accession>
<protein>
    <submittedName>
        <fullName evidence="1">Uncharacterized protein</fullName>
    </submittedName>
</protein>
<comment type="caution">
    <text evidence="1">The sequence shown here is derived from an EMBL/GenBank/DDBJ whole genome shotgun (WGS) entry which is preliminary data.</text>
</comment>